<dbReference type="EMBL" id="BLAL01000191">
    <property type="protein sequence ID" value="GES89737.1"/>
    <property type="molecule type" value="Genomic_DNA"/>
</dbReference>
<name>A0A8H3QSE2_9GLOM</name>
<accession>A0A8H3QSE2</accession>
<gene>
    <name evidence="1" type="ORF">RCL2_001662100</name>
</gene>
<proteinExistence type="predicted"/>
<protein>
    <submittedName>
        <fullName evidence="1">Uncharacterized protein</fullName>
    </submittedName>
</protein>
<dbReference type="OrthoDB" id="3269001at2759"/>
<dbReference type="Proteomes" id="UP000615446">
    <property type="component" value="Unassembled WGS sequence"/>
</dbReference>
<evidence type="ECO:0000313" key="1">
    <source>
        <dbReference type="EMBL" id="GES89737.1"/>
    </source>
</evidence>
<reference evidence="1" key="1">
    <citation type="submission" date="2019-10" db="EMBL/GenBank/DDBJ databases">
        <title>Conservation and host-specific expression of non-tandemly repeated heterogenous ribosome RNA gene in arbuscular mycorrhizal fungi.</title>
        <authorList>
            <person name="Maeda T."/>
            <person name="Kobayashi Y."/>
            <person name="Nakagawa T."/>
            <person name="Ezawa T."/>
            <person name="Yamaguchi K."/>
            <person name="Bino T."/>
            <person name="Nishimoto Y."/>
            <person name="Shigenobu S."/>
            <person name="Kawaguchi M."/>
        </authorList>
    </citation>
    <scope>NUCLEOTIDE SEQUENCE</scope>
    <source>
        <strain evidence="1">HR1</strain>
    </source>
</reference>
<sequence>MPNKPTGKIIQMAIICYSSDIPAARKLCGHISALAACHRCYKQANNGNFSGFDDMVEWFKTRDLEEFCKNVVKWRNYKSKDERNYHVSNNLDLLSVDDYEILENFVRACSLLVYQIISTNKLNEAHSRLIKIGRLIEECYGKGSYPNSKRYIEPELLRIIMQNCRINDLISVWTNDQRLINGLKLIELQKTTGSLAAYDDLESETLLQFKQIFCCELEDTITSSEFYPGKFLNPIKNYVELPENLYEYLITYYNEVYCENMNVEFNSMSNLINKGLQNDSYIVMQSIINQCGRIQIAAEIFRSALAP</sequence>
<organism evidence="1 2">
    <name type="scientific">Rhizophagus clarus</name>
    <dbReference type="NCBI Taxonomy" id="94130"/>
    <lineage>
        <taxon>Eukaryota</taxon>
        <taxon>Fungi</taxon>
        <taxon>Fungi incertae sedis</taxon>
        <taxon>Mucoromycota</taxon>
        <taxon>Glomeromycotina</taxon>
        <taxon>Glomeromycetes</taxon>
        <taxon>Glomerales</taxon>
        <taxon>Glomeraceae</taxon>
        <taxon>Rhizophagus</taxon>
    </lineage>
</organism>
<comment type="caution">
    <text evidence="1">The sequence shown here is derived from an EMBL/GenBank/DDBJ whole genome shotgun (WGS) entry which is preliminary data.</text>
</comment>
<dbReference type="AlphaFoldDB" id="A0A8H3QSE2"/>
<evidence type="ECO:0000313" key="2">
    <source>
        <dbReference type="Proteomes" id="UP000615446"/>
    </source>
</evidence>